<dbReference type="AlphaFoldDB" id="A0A0C9VJU3"/>
<evidence type="ECO:0000313" key="2">
    <source>
        <dbReference type="Proteomes" id="UP000054279"/>
    </source>
</evidence>
<sequence length="246" mass="28123">MVKIRTNRPTQSKNDLLTIAGYFLVGGTKARCLFDSGCEGIIISSEFARATGIHMHKLLEPIGIQQAFQGSRAKLYYTATTDITVGQRTYTETFDIVNIDYYNVMLGTPFLRRDKANIDFNGLGSFVPSRDIAPTSGIEMFNQKERRIISSARVSLQLNKDDFSRLRSQWKEKYSDLFGNIPLELPPMREVNHRIKLIDPDKRFNYRLPKCPEALRPQLHAKIDRYLKAGWWEPTSASQAVPMLCI</sequence>
<dbReference type="HOGENOM" id="CLU_047281_1_0_1"/>
<dbReference type="SUPFAM" id="SSF56672">
    <property type="entry name" value="DNA/RNA polymerases"/>
    <property type="match status" value="1"/>
</dbReference>
<gene>
    <name evidence="1" type="ORF">M422DRAFT_177316</name>
</gene>
<dbReference type="Proteomes" id="UP000054279">
    <property type="component" value="Unassembled WGS sequence"/>
</dbReference>
<dbReference type="EMBL" id="KN837165">
    <property type="protein sequence ID" value="KIJ37920.1"/>
    <property type="molecule type" value="Genomic_DNA"/>
</dbReference>
<organism evidence="1 2">
    <name type="scientific">Sphaerobolus stellatus (strain SS14)</name>
    <dbReference type="NCBI Taxonomy" id="990650"/>
    <lineage>
        <taxon>Eukaryota</taxon>
        <taxon>Fungi</taxon>
        <taxon>Dikarya</taxon>
        <taxon>Basidiomycota</taxon>
        <taxon>Agaricomycotina</taxon>
        <taxon>Agaricomycetes</taxon>
        <taxon>Phallomycetidae</taxon>
        <taxon>Geastrales</taxon>
        <taxon>Sphaerobolaceae</taxon>
        <taxon>Sphaerobolus</taxon>
    </lineage>
</organism>
<dbReference type="Gene3D" id="2.40.70.10">
    <property type="entry name" value="Acid Proteases"/>
    <property type="match status" value="1"/>
</dbReference>
<dbReference type="InterPro" id="IPR021109">
    <property type="entry name" value="Peptidase_aspartic_dom_sf"/>
</dbReference>
<dbReference type="OrthoDB" id="3254954at2759"/>
<dbReference type="CDD" id="cd00303">
    <property type="entry name" value="retropepsin_like"/>
    <property type="match status" value="1"/>
</dbReference>
<protein>
    <submittedName>
        <fullName evidence="1">Uncharacterized protein</fullName>
    </submittedName>
</protein>
<keyword evidence="2" id="KW-1185">Reference proteome</keyword>
<dbReference type="Pfam" id="PF08284">
    <property type="entry name" value="RVP_2"/>
    <property type="match status" value="1"/>
</dbReference>
<evidence type="ECO:0000313" key="1">
    <source>
        <dbReference type="EMBL" id="KIJ37920.1"/>
    </source>
</evidence>
<dbReference type="InterPro" id="IPR043502">
    <property type="entry name" value="DNA/RNA_pol_sf"/>
</dbReference>
<reference evidence="1 2" key="1">
    <citation type="submission" date="2014-06" db="EMBL/GenBank/DDBJ databases">
        <title>Evolutionary Origins and Diversification of the Mycorrhizal Mutualists.</title>
        <authorList>
            <consortium name="DOE Joint Genome Institute"/>
            <consortium name="Mycorrhizal Genomics Consortium"/>
            <person name="Kohler A."/>
            <person name="Kuo A."/>
            <person name="Nagy L.G."/>
            <person name="Floudas D."/>
            <person name="Copeland A."/>
            <person name="Barry K.W."/>
            <person name="Cichocki N."/>
            <person name="Veneault-Fourrey C."/>
            <person name="LaButti K."/>
            <person name="Lindquist E.A."/>
            <person name="Lipzen A."/>
            <person name="Lundell T."/>
            <person name="Morin E."/>
            <person name="Murat C."/>
            <person name="Riley R."/>
            <person name="Ohm R."/>
            <person name="Sun H."/>
            <person name="Tunlid A."/>
            <person name="Henrissat B."/>
            <person name="Grigoriev I.V."/>
            <person name="Hibbett D.S."/>
            <person name="Martin F."/>
        </authorList>
    </citation>
    <scope>NUCLEOTIDE SEQUENCE [LARGE SCALE GENOMIC DNA]</scope>
    <source>
        <strain evidence="1 2">SS14</strain>
    </source>
</reference>
<proteinExistence type="predicted"/>
<dbReference type="SUPFAM" id="SSF50630">
    <property type="entry name" value="Acid proteases"/>
    <property type="match status" value="1"/>
</dbReference>
<name>A0A0C9VJU3_SPHS4</name>
<feature type="non-terminal residue" evidence="1">
    <location>
        <position position="246"/>
    </location>
</feature>
<accession>A0A0C9VJU3</accession>